<keyword evidence="1" id="KW-0732">Signal</keyword>
<keyword evidence="3" id="KW-1185">Reference proteome</keyword>
<organism evidence="2 3">
    <name type="scientific">Saxophila tyrrhenica</name>
    <dbReference type="NCBI Taxonomy" id="1690608"/>
    <lineage>
        <taxon>Eukaryota</taxon>
        <taxon>Fungi</taxon>
        <taxon>Dikarya</taxon>
        <taxon>Ascomycota</taxon>
        <taxon>Pezizomycotina</taxon>
        <taxon>Dothideomycetes</taxon>
        <taxon>Dothideomycetidae</taxon>
        <taxon>Mycosphaerellales</taxon>
        <taxon>Extremaceae</taxon>
        <taxon>Saxophila</taxon>
    </lineage>
</organism>
<reference evidence="2 3" key="1">
    <citation type="submission" date="2023-08" db="EMBL/GenBank/DDBJ databases">
        <title>Black Yeasts Isolated from many extreme environments.</title>
        <authorList>
            <person name="Coleine C."/>
            <person name="Stajich J.E."/>
            <person name="Selbmann L."/>
        </authorList>
    </citation>
    <scope>NUCLEOTIDE SEQUENCE [LARGE SCALE GENOMIC DNA]</scope>
    <source>
        <strain evidence="2 3">CCFEE 5935</strain>
    </source>
</reference>
<name>A0AAV9P0J2_9PEZI</name>
<evidence type="ECO:0000256" key="1">
    <source>
        <dbReference type="SAM" id="SignalP"/>
    </source>
</evidence>
<accession>A0AAV9P0J2</accession>
<gene>
    <name evidence="2" type="ORF">LTR77_010029</name>
</gene>
<feature type="chain" id="PRO_5043541440" evidence="1">
    <location>
        <begin position="18"/>
        <end position="251"/>
    </location>
</feature>
<sequence>MRFSITAIIAFLATVHASILSDDVTIHEDGTLQENNATHTQLMVQKLYPAQVQILDNFNLRYATIYFTGYFVFTGGAQVVTAMDKCEGLNGVADGIKCVISGTVAAIGNIGTFLVGGYQGNGHMAWISNVARQAGFAPGNQKRDDIMVRQSCPAVNPFISSSTWPDGDGGIKISAKLGCFNLGEDDIPKLQNLISKLPQMMADKGYWQAEGTFYDPTQPNGNTALLRIHMGIWNSHPTNCPAPITGSGCAF</sequence>
<dbReference type="EMBL" id="JAVRRT010000020">
    <property type="protein sequence ID" value="KAK5164333.1"/>
    <property type="molecule type" value="Genomic_DNA"/>
</dbReference>
<comment type="caution">
    <text evidence="2">The sequence shown here is derived from an EMBL/GenBank/DDBJ whole genome shotgun (WGS) entry which is preliminary data.</text>
</comment>
<protein>
    <submittedName>
        <fullName evidence="2">Uncharacterized protein</fullName>
    </submittedName>
</protein>
<evidence type="ECO:0000313" key="3">
    <source>
        <dbReference type="Proteomes" id="UP001337655"/>
    </source>
</evidence>
<feature type="signal peptide" evidence="1">
    <location>
        <begin position="1"/>
        <end position="17"/>
    </location>
</feature>
<dbReference type="GeneID" id="89931359"/>
<proteinExistence type="predicted"/>
<evidence type="ECO:0000313" key="2">
    <source>
        <dbReference type="EMBL" id="KAK5164333.1"/>
    </source>
</evidence>
<dbReference type="Proteomes" id="UP001337655">
    <property type="component" value="Unassembled WGS sequence"/>
</dbReference>
<dbReference type="AlphaFoldDB" id="A0AAV9P0J2"/>
<dbReference type="RefSeq" id="XP_064654626.1">
    <property type="nucleotide sequence ID" value="XM_064807253.1"/>
</dbReference>